<sequence>MQITESDIENRKKYESRMFIHVLKNELRKNGNGTKVCLTFKMNKPAETIKTFTDFRDNNEYIKYIDLEKVRRNGNYKLCLPISLSGYYRPPDEHGIEQGNWIETSGCFKRKCYLFLQVDW</sequence>
<evidence type="ECO:0000313" key="1">
    <source>
        <dbReference type="EMBL" id="KAL2719861.1"/>
    </source>
</evidence>
<protein>
    <submittedName>
        <fullName evidence="1">Uncharacterized protein</fullName>
    </submittedName>
</protein>
<dbReference type="EMBL" id="JAYRBN010000118">
    <property type="protein sequence ID" value="KAL2719861.1"/>
    <property type="molecule type" value="Genomic_DNA"/>
</dbReference>
<proteinExistence type="predicted"/>
<reference evidence="1 2" key="1">
    <citation type="journal article" date="2024" name="Ann. Entomol. Soc. Am.">
        <title>Genomic analyses of the southern and eastern yellowjacket wasps (Hymenoptera: Vespidae) reveal evolutionary signatures of social life.</title>
        <authorList>
            <person name="Catto M.A."/>
            <person name="Caine P.B."/>
            <person name="Orr S.E."/>
            <person name="Hunt B.G."/>
            <person name="Goodisman M.A.D."/>
        </authorList>
    </citation>
    <scope>NUCLEOTIDE SEQUENCE [LARGE SCALE GENOMIC DNA]</scope>
    <source>
        <strain evidence="1">232</strain>
        <tissue evidence="1">Head and thorax</tissue>
    </source>
</reference>
<organism evidence="1 2">
    <name type="scientific">Vespula maculifrons</name>
    <name type="common">Eastern yellow jacket</name>
    <name type="synonym">Wasp</name>
    <dbReference type="NCBI Taxonomy" id="7453"/>
    <lineage>
        <taxon>Eukaryota</taxon>
        <taxon>Metazoa</taxon>
        <taxon>Ecdysozoa</taxon>
        <taxon>Arthropoda</taxon>
        <taxon>Hexapoda</taxon>
        <taxon>Insecta</taxon>
        <taxon>Pterygota</taxon>
        <taxon>Neoptera</taxon>
        <taxon>Endopterygota</taxon>
        <taxon>Hymenoptera</taxon>
        <taxon>Apocrita</taxon>
        <taxon>Aculeata</taxon>
        <taxon>Vespoidea</taxon>
        <taxon>Vespidae</taxon>
        <taxon>Vespinae</taxon>
        <taxon>Vespula</taxon>
    </lineage>
</organism>
<keyword evidence="2" id="KW-1185">Reference proteome</keyword>
<name>A0ABD2AGW4_VESMC</name>
<dbReference type="AlphaFoldDB" id="A0ABD2AGW4"/>
<evidence type="ECO:0000313" key="2">
    <source>
        <dbReference type="Proteomes" id="UP001607303"/>
    </source>
</evidence>
<comment type="caution">
    <text evidence="1">The sequence shown here is derived from an EMBL/GenBank/DDBJ whole genome shotgun (WGS) entry which is preliminary data.</text>
</comment>
<dbReference type="Proteomes" id="UP001607303">
    <property type="component" value="Unassembled WGS sequence"/>
</dbReference>
<gene>
    <name evidence="1" type="ORF">V1477_021158</name>
</gene>
<accession>A0ABD2AGW4</accession>